<evidence type="ECO:0000256" key="1">
    <source>
        <dbReference type="SAM" id="Phobius"/>
    </source>
</evidence>
<keyword evidence="1" id="KW-0472">Membrane</keyword>
<reference evidence="2 3" key="1">
    <citation type="submission" date="2019-01" db="EMBL/GenBank/DDBJ databases">
        <authorList>
            <person name="Alioto T."/>
            <person name="Alioto T."/>
        </authorList>
    </citation>
    <scope>NUCLEOTIDE SEQUENCE [LARGE SCALE GENOMIC DNA]</scope>
</reference>
<dbReference type="AlphaFoldDB" id="A0A485N8G8"/>
<keyword evidence="3" id="KW-1185">Reference proteome</keyword>
<accession>A0A485N8G8</accession>
<name>A0A485N8G8_LYNPA</name>
<gene>
    <name evidence="2" type="ORF">LYPA_23C012042</name>
</gene>
<evidence type="ECO:0000313" key="2">
    <source>
        <dbReference type="EMBL" id="VFV28749.1"/>
    </source>
</evidence>
<protein>
    <submittedName>
        <fullName evidence="2">G-protein coupled receptor</fullName>
    </submittedName>
</protein>
<dbReference type="EMBL" id="CAAGRJ010011860">
    <property type="protein sequence ID" value="VFV28749.1"/>
    <property type="molecule type" value="Genomic_DNA"/>
</dbReference>
<evidence type="ECO:0000313" key="3">
    <source>
        <dbReference type="Proteomes" id="UP000386466"/>
    </source>
</evidence>
<feature type="transmembrane region" description="Helical" evidence="1">
    <location>
        <begin position="20"/>
        <end position="44"/>
    </location>
</feature>
<keyword evidence="1" id="KW-1133">Transmembrane helix</keyword>
<proteinExistence type="predicted"/>
<keyword evidence="2" id="KW-0675">Receptor</keyword>
<dbReference type="Proteomes" id="UP000386466">
    <property type="component" value="Unassembled WGS sequence"/>
</dbReference>
<sequence>MTFYFPSSISLHTFMSVYEGVLVTILHLVVAVLNLLGALAPGLLRPQVLRGPLLPGSQHARLLQKHDSGLHHGEGLALPPGCPGGQRARPWEMETGGFKRRLCLLFTPKCPRYMFESVVPASCGNWLCPQKILGVVLRYLGPPPCARSRPGTAAPGRRCHAEFSCACAHHPRWREEP</sequence>
<organism evidence="2 3">
    <name type="scientific">Lynx pardinus</name>
    <name type="common">Iberian lynx</name>
    <name type="synonym">Felis pardina</name>
    <dbReference type="NCBI Taxonomy" id="191816"/>
    <lineage>
        <taxon>Eukaryota</taxon>
        <taxon>Metazoa</taxon>
        <taxon>Chordata</taxon>
        <taxon>Craniata</taxon>
        <taxon>Vertebrata</taxon>
        <taxon>Euteleostomi</taxon>
        <taxon>Mammalia</taxon>
        <taxon>Eutheria</taxon>
        <taxon>Laurasiatheria</taxon>
        <taxon>Carnivora</taxon>
        <taxon>Feliformia</taxon>
        <taxon>Felidae</taxon>
        <taxon>Felinae</taxon>
        <taxon>Lynx</taxon>
    </lineage>
</organism>
<keyword evidence="1" id="KW-0812">Transmembrane</keyword>